<name>A0A916UIX7_9HYPH</name>
<gene>
    <name evidence="8" type="ORF">GCM10010994_35580</name>
</gene>
<keyword evidence="9" id="KW-1185">Reference proteome</keyword>
<feature type="transmembrane region" description="Helical" evidence="6">
    <location>
        <begin position="111"/>
        <end position="132"/>
    </location>
</feature>
<evidence type="ECO:0000256" key="3">
    <source>
        <dbReference type="ARBA" id="ARBA00022692"/>
    </source>
</evidence>
<proteinExistence type="predicted"/>
<dbReference type="RefSeq" id="WP_188610525.1">
    <property type="nucleotide sequence ID" value="NZ_BMGG01000006.1"/>
</dbReference>
<keyword evidence="2" id="KW-1003">Cell membrane</keyword>
<dbReference type="EMBL" id="BMGG01000006">
    <property type="protein sequence ID" value="GGC74097.1"/>
    <property type="molecule type" value="Genomic_DNA"/>
</dbReference>
<keyword evidence="4 6" id="KW-1133">Transmembrane helix</keyword>
<evidence type="ECO:0000259" key="7">
    <source>
        <dbReference type="Pfam" id="PF06271"/>
    </source>
</evidence>
<reference evidence="8" key="2">
    <citation type="submission" date="2020-09" db="EMBL/GenBank/DDBJ databases">
        <authorList>
            <person name="Sun Q."/>
            <person name="Zhou Y."/>
        </authorList>
    </citation>
    <scope>NUCLEOTIDE SEQUENCE</scope>
    <source>
        <strain evidence="8">CGMCC 1.12919</strain>
    </source>
</reference>
<feature type="domain" description="RDD" evidence="7">
    <location>
        <begin position="20"/>
        <end position="145"/>
    </location>
</feature>
<evidence type="ECO:0000256" key="2">
    <source>
        <dbReference type="ARBA" id="ARBA00022475"/>
    </source>
</evidence>
<keyword evidence="5 6" id="KW-0472">Membrane</keyword>
<protein>
    <recommendedName>
        <fullName evidence="7">RDD domain-containing protein</fullName>
    </recommendedName>
</protein>
<accession>A0A916UIX7</accession>
<dbReference type="GO" id="GO:0005886">
    <property type="term" value="C:plasma membrane"/>
    <property type="evidence" value="ECO:0007669"/>
    <property type="project" value="UniProtKB-SubCell"/>
</dbReference>
<dbReference type="PANTHER" id="PTHR36115:SF6">
    <property type="entry name" value="PROLINE-RICH ANTIGEN HOMOLOG"/>
    <property type="match status" value="1"/>
</dbReference>
<feature type="transmembrane region" description="Helical" evidence="6">
    <location>
        <begin position="57"/>
        <end position="78"/>
    </location>
</feature>
<sequence>MSNTMPQTLPERPYRTDGVLVSRFFAYLIDLILIGVWCLFLGFIILVLGVVTFGLGWALYTILIPGAGILYSMITVGGSKQATIGMRMLGLRVIRRDGALVDPVTAGAHALFFYVAGITGLLLLIDIVVGLVDSDRRMLHDQLAGVTVVRSA</sequence>
<dbReference type="InterPro" id="IPR051791">
    <property type="entry name" value="Pra-immunoreactive"/>
</dbReference>
<evidence type="ECO:0000313" key="8">
    <source>
        <dbReference type="EMBL" id="GGC74097.1"/>
    </source>
</evidence>
<dbReference type="AlphaFoldDB" id="A0A916UIX7"/>
<reference evidence="8" key="1">
    <citation type="journal article" date="2014" name="Int. J. Syst. Evol. Microbiol.">
        <title>Complete genome sequence of Corynebacterium casei LMG S-19264T (=DSM 44701T), isolated from a smear-ripened cheese.</title>
        <authorList>
            <consortium name="US DOE Joint Genome Institute (JGI-PGF)"/>
            <person name="Walter F."/>
            <person name="Albersmeier A."/>
            <person name="Kalinowski J."/>
            <person name="Ruckert C."/>
        </authorList>
    </citation>
    <scope>NUCLEOTIDE SEQUENCE</scope>
    <source>
        <strain evidence="8">CGMCC 1.12919</strain>
    </source>
</reference>
<evidence type="ECO:0000256" key="5">
    <source>
        <dbReference type="ARBA" id="ARBA00023136"/>
    </source>
</evidence>
<keyword evidence="3 6" id="KW-0812">Transmembrane</keyword>
<feature type="transmembrane region" description="Helical" evidence="6">
    <location>
        <begin position="24"/>
        <end position="50"/>
    </location>
</feature>
<dbReference type="InterPro" id="IPR010432">
    <property type="entry name" value="RDD"/>
</dbReference>
<evidence type="ECO:0000256" key="6">
    <source>
        <dbReference type="SAM" id="Phobius"/>
    </source>
</evidence>
<organism evidence="8 9">
    <name type="scientific">Chelatococcus reniformis</name>
    <dbReference type="NCBI Taxonomy" id="1494448"/>
    <lineage>
        <taxon>Bacteria</taxon>
        <taxon>Pseudomonadati</taxon>
        <taxon>Pseudomonadota</taxon>
        <taxon>Alphaproteobacteria</taxon>
        <taxon>Hyphomicrobiales</taxon>
        <taxon>Chelatococcaceae</taxon>
        <taxon>Chelatococcus</taxon>
    </lineage>
</organism>
<evidence type="ECO:0000256" key="4">
    <source>
        <dbReference type="ARBA" id="ARBA00022989"/>
    </source>
</evidence>
<dbReference type="Proteomes" id="UP000637002">
    <property type="component" value="Unassembled WGS sequence"/>
</dbReference>
<dbReference type="Pfam" id="PF06271">
    <property type="entry name" value="RDD"/>
    <property type="match status" value="1"/>
</dbReference>
<dbReference type="PANTHER" id="PTHR36115">
    <property type="entry name" value="PROLINE-RICH ANTIGEN HOMOLOG-RELATED"/>
    <property type="match status" value="1"/>
</dbReference>
<comment type="subcellular location">
    <subcellularLocation>
        <location evidence="1">Cell membrane</location>
        <topology evidence="1">Multi-pass membrane protein</topology>
    </subcellularLocation>
</comment>
<evidence type="ECO:0000313" key="9">
    <source>
        <dbReference type="Proteomes" id="UP000637002"/>
    </source>
</evidence>
<evidence type="ECO:0000256" key="1">
    <source>
        <dbReference type="ARBA" id="ARBA00004651"/>
    </source>
</evidence>
<comment type="caution">
    <text evidence="8">The sequence shown here is derived from an EMBL/GenBank/DDBJ whole genome shotgun (WGS) entry which is preliminary data.</text>
</comment>